<dbReference type="eggNOG" id="COG2026">
    <property type="taxonomic scope" value="Bacteria"/>
</dbReference>
<reference evidence="2" key="1">
    <citation type="journal article" date="2013" name="Stand. Genomic Sci.">
        <title>Complete genome sequence of the moderate thermophile Anaerobaculum mobile type strain (NGA(T)).</title>
        <authorList>
            <person name="Mavromatis K."/>
            <person name="Stackebrandt E."/>
            <person name="Held B."/>
            <person name="Lapidus A."/>
            <person name="Nolan M."/>
            <person name="Lucas S."/>
            <person name="Hammon N."/>
            <person name="Deshpande S."/>
            <person name="Cheng J.F."/>
            <person name="Tapia R."/>
            <person name="Goodwin L.A."/>
            <person name="Pitluck S."/>
            <person name="Liolios K."/>
            <person name="Pagani I."/>
            <person name="Ivanova N."/>
            <person name="Mikhailova N."/>
            <person name="Huntemann M."/>
            <person name="Pati A."/>
            <person name="Chen A."/>
            <person name="Palaniappan K."/>
            <person name="Land M."/>
            <person name="Rohde M."/>
            <person name="Spring S."/>
            <person name="Goker M."/>
            <person name="Woyke T."/>
            <person name="Detter J.C."/>
            <person name="Bristow J."/>
            <person name="Eisen J.A."/>
            <person name="Markowitz V."/>
            <person name="Hugenholtz P."/>
            <person name="Klenk H.P."/>
            <person name="Kyrpides N.C."/>
        </authorList>
    </citation>
    <scope>NUCLEOTIDE SEQUENCE</scope>
    <source>
        <strain evidence="2">ATCC BAA-54 / DSM 13181 / NGA</strain>
    </source>
</reference>
<dbReference type="HOGENOM" id="CLU_2285552_0_0_0"/>
<dbReference type="InterPro" id="IPR031552">
    <property type="entry name" value="ParE-like_toxin"/>
</dbReference>
<evidence type="ECO:0000313" key="1">
    <source>
        <dbReference type="EMBL" id="AFM21920.1"/>
    </source>
</evidence>
<dbReference type="AlphaFoldDB" id="I4BXB3"/>
<dbReference type="STRING" id="891968.Anamo_1310"/>
<dbReference type="KEGG" id="amo:Anamo_1310"/>
<dbReference type="SUPFAM" id="SSF143011">
    <property type="entry name" value="RelE-like"/>
    <property type="match status" value="1"/>
</dbReference>
<dbReference type="InterPro" id="IPR035093">
    <property type="entry name" value="RelE/ParE_toxin_dom_sf"/>
</dbReference>
<organism evidence="1 2">
    <name type="scientific">Acetomicrobium mobile (strain ATCC BAA-54 / DSM 13181 / JCM 12221 / NGA)</name>
    <name type="common">Anaerobaculum mobile</name>
    <dbReference type="NCBI Taxonomy" id="891968"/>
    <lineage>
        <taxon>Bacteria</taxon>
        <taxon>Thermotogati</taxon>
        <taxon>Synergistota</taxon>
        <taxon>Synergistia</taxon>
        <taxon>Synergistales</taxon>
        <taxon>Acetomicrobiaceae</taxon>
        <taxon>Acetomicrobium</taxon>
    </lineage>
</organism>
<dbReference type="Proteomes" id="UP000006061">
    <property type="component" value="Chromosome"/>
</dbReference>
<gene>
    <name evidence="1" type="ordered locus">Anamo_1310</name>
</gene>
<protein>
    <submittedName>
        <fullName evidence="1">Cytotoxic translational repressor of toxin-antitoxin stability system</fullName>
    </submittedName>
</protein>
<dbReference type="Gene3D" id="3.30.2310.20">
    <property type="entry name" value="RelE-like"/>
    <property type="match status" value="1"/>
</dbReference>
<dbReference type="Pfam" id="PF15781">
    <property type="entry name" value="ParE-like_toxin"/>
    <property type="match status" value="1"/>
</dbReference>
<name>I4BXB3_ACEMN</name>
<proteinExistence type="predicted"/>
<sequence>MNFELHLTKSAEKDLTKLRGLAEEAVRAILALKQNPYLGHQLKGSLLGVRALEFSLKGVAYRAAYIIQEDDKTCLVFMIGPHEGFYQKAARRAKALKGREG</sequence>
<keyword evidence="2" id="KW-1185">Reference proteome</keyword>
<evidence type="ECO:0000313" key="2">
    <source>
        <dbReference type="Proteomes" id="UP000006061"/>
    </source>
</evidence>
<accession>I4BXB3</accession>
<dbReference type="EMBL" id="CP003198">
    <property type="protein sequence ID" value="AFM21920.1"/>
    <property type="molecule type" value="Genomic_DNA"/>
</dbReference>